<evidence type="ECO:0008006" key="5">
    <source>
        <dbReference type="Google" id="ProtNLM"/>
    </source>
</evidence>
<dbReference type="AlphaFoldDB" id="A0A9P0HNM2"/>
<keyword evidence="1" id="KW-0812">Transmembrane</keyword>
<organism evidence="3 4">
    <name type="scientific">Nezara viridula</name>
    <name type="common">Southern green stink bug</name>
    <name type="synonym">Cimex viridulus</name>
    <dbReference type="NCBI Taxonomy" id="85310"/>
    <lineage>
        <taxon>Eukaryota</taxon>
        <taxon>Metazoa</taxon>
        <taxon>Ecdysozoa</taxon>
        <taxon>Arthropoda</taxon>
        <taxon>Hexapoda</taxon>
        <taxon>Insecta</taxon>
        <taxon>Pterygota</taxon>
        <taxon>Neoptera</taxon>
        <taxon>Paraneoptera</taxon>
        <taxon>Hemiptera</taxon>
        <taxon>Heteroptera</taxon>
        <taxon>Panheteroptera</taxon>
        <taxon>Pentatomomorpha</taxon>
        <taxon>Pentatomoidea</taxon>
        <taxon>Pentatomidae</taxon>
        <taxon>Pentatominae</taxon>
        <taxon>Nezara</taxon>
    </lineage>
</organism>
<dbReference type="EMBL" id="OV725082">
    <property type="protein sequence ID" value="CAH1405215.1"/>
    <property type="molecule type" value="Genomic_DNA"/>
</dbReference>
<evidence type="ECO:0000256" key="2">
    <source>
        <dbReference type="SAM" id="SignalP"/>
    </source>
</evidence>
<keyword evidence="2" id="KW-0732">Signal</keyword>
<keyword evidence="1" id="KW-0472">Membrane</keyword>
<protein>
    <recommendedName>
        <fullName evidence="5">Neuropeptide</fullName>
    </recommendedName>
</protein>
<evidence type="ECO:0000313" key="4">
    <source>
        <dbReference type="Proteomes" id="UP001152798"/>
    </source>
</evidence>
<dbReference type="Proteomes" id="UP001152798">
    <property type="component" value="Chromosome 6"/>
</dbReference>
<evidence type="ECO:0000256" key="1">
    <source>
        <dbReference type="SAM" id="Phobius"/>
    </source>
</evidence>
<keyword evidence="4" id="KW-1185">Reference proteome</keyword>
<name>A0A9P0HNM2_NEZVI</name>
<sequence>MRLCSAQILLLLECSCAYCVRRLYVHDGTTFKPTSPEITSAHFVTQYTLESTPSNVTQEGYMEKLSVSMEFHATFMVFLFHLLLASSRILLFVHPRAIRSSERPFRQIPY</sequence>
<accession>A0A9P0HNM2</accession>
<feature type="chain" id="PRO_5040219251" description="Neuropeptide" evidence="2">
    <location>
        <begin position="20"/>
        <end position="110"/>
    </location>
</feature>
<reference evidence="3" key="1">
    <citation type="submission" date="2022-01" db="EMBL/GenBank/DDBJ databases">
        <authorList>
            <person name="King R."/>
        </authorList>
    </citation>
    <scope>NUCLEOTIDE SEQUENCE</scope>
</reference>
<evidence type="ECO:0000313" key="3">
    <source>
        <dbReference type="EMBL" id="CAH1405215.1"/>
    </source>
</evidence>
<feature type="transmembrane region" description="Helical" evidence="1">
    <location>
        <begin position="71"/>
        <end position="93"/>
    </location>
</feature>
<keyword evidence="1" id="KW-1133">Transmembrane helix</keyword>
<gene>
    <name evidence="3" type="ORF">NEZAVI_LOCUS13464</name>
</gene>
<proteinExistence type="predicted"/>
<feature type="signal peptide" evidence="2">
    <location>
        <begin position="1"/>
        <end position="19"/>
    </location>
</feature>